<keyword evidence="3" id="KW-1185">Reference proteome</keyword>
<feature type="chain" id="PRO_5005640792" evidence="1">
    <location>
        <begin position="19"/>
        <end position="126"/>
    </location>
</feature>
<reference evidence="2 3" key="1">
    <citation type="submission" date="2015-03" db="EMBL/GenBank/DDBJ databases">
        <title>Genome sequence of Kiloniella sp. P1-1, isolated from the gut microflora of Pacific white shrimp, Penaeus vannamei.</title>
        <authorList>
            <person name="Shao Z."/>
            <person name="Wang L."/>
            <person name="Li X."/>
        </authorList>
    </citation>
    <scope>NUCLEOTIDE SEQUENCE [LARGE SCALE GENOMIC DNA]</scope>
    <source>
        <strain evidence="2 3">P1-1</strain>
    </source>
</reference>
<evidence type="ECO:0000313" key="2">
    <source>
        <dbReference type="EMBL" id="KKJ78583.1"/>
    </source>
</evidence>
<keyword evidence="1" id="KW-0732">Signal</keyword>
<sequence length="126" mass="13464">MKSLFAACVLACTLLVSACGTTSTPDPEINFKGPLALDKKGTVELSGSGFVPNSDVTLVFRTIDGVESDITYAVDPAPKADYEGNWVTTWSYGRFVKKKLVAAGDYTLIATDSDFTPLAQEVVSFK</sequence>
<dbReference type="STRING" id="1549748.WH95_00290"/>
<dbReference type="PROSITE" id="PS51257">
    <property type="entry name" value="PROKAR_LIPOPROTEIN"/>
    <property type="match status" value="1"/>
</dbReference>
<dbReference type="RefSeq" id="WP_046501511.1">
    <property type="nucleotide sequence ID" value="NZ_LANI01000001.1"/>
</dbReference>
<name>A0A0M2RG90_9PROT</name>
<dbReference type="EMBL" id="LANI01000001">
    <property type="protein sequence ID" value="KKJ78583.1"/>
    <property type="molecule type" value="Genomic_DNA"/>
</dbReference>
<comment type="caution">
    <text evidence="2">The sequence shown here is derived from an EMBL/GenBank/DDBJ whole genome shotgun (WGS) entry which is preliminary data.</text>
</comment>
<feature type="signal peptide" evidence="1">
    <location>
        <begin position="1"/>
        <end position="18"/>
    </location>
</feature>
<organism evidence="2 3">
    <name type="scientific">Kiloniella litopenaei</name>
    <dbReference type="NCBI Taxonomy" id="1549748"/>
    <lineage>
        <taxon>Bacteria</taxon>
        <taxon>Pseudomonadati</taxon>
        <taxon>Pseudomonadota</taxon>
        <taxon>Alphaproteobacteria</taxon>
        <taxon>Rhodospirillales</taxon>
        <taxon>Kiloniellaceae</taxon>
        <taxon>Kiloniella</taxon>
    </lineage>
</organism>
<proteinExistence type="predicted"/>
<evidence type="ECO:0000256" key="1">
    <source>
        <dbReference type="SAM" id="SignalP"/>
    </source>
</evidence>
<dbReference type="AlphaFoldDB" id="A0A0M2RG90"/>
<accession>A0A0M2RG90</accession>
<dbReference type="OrthoDB" id="8479177at2"/>
<gene>
    <name evidence="2" type="ORF">WH95_00290</name>
</gene>
<evidence type="ECO:0000313" key="3">
    <source>
        <dbReference type="Proteomes" id="UP000034491"/>
    </source>
</evidence>
<protein>
    <submittedName>
        <fullName evidence="2">Uncharacterized protein</fullName>
    </submittedName>
</protein>
<dbReference type="Proteomes" id="UP000034491">
    <property type="component" value="Unassembled WGS sequence"/>
</dbReference>